<dbReference type="Proteomes" id="UP000030403">
    <property type="component" value="Unassembled WGS sequence"/>
</dbReference>
<evidence type="ECO:0000313" key="2">
    <source>
        <dbReference type="EMBL" id="KGX85430.1"/>
    </source>
</evidence>
<dbReference type="RefSeq" id="WP_027448010.1">
    <property type="nucleotide sequence ID" value="NZ_AVPF01000040.1"/>
</dbReference>
<gene>
    <name evidence="2" type="ORF">N783_14670</name>
</gene>
<dbReference type="EMBL" id="AVPF01000040">
    <property type="protein sequence ID" value="KGX85430.1"/>
    <property type="molecule type" value="Genomic_DNA"/>
</dbReference>
<dbReference type="Pfam" id="PF07098">
    <property type="entry name" value="DUF1360"/>
    <property type="match status" value="1"/>
</dbReference>
<evidence type="ECO:0000256" key="1">
    <source>
        <dbReference type="SAM" id="Phobius"/>
    </source>
</evidence>
<accession>A0A0A5G2X6</accession>
<name>A0A0A5G2X6_9BACI</name>
<dbReference type="STRING" id="1385511.GCA_000425225_00551"/>
<feature type="transmembrane region" description="Helical" evidence="1">
    <location>
        <begin position="92"/>
        <end position="111"/>
    </location>
</feature>
<keyword evidence="3" id="KW-1185">Reference proteome</keyword>
<feature type="transmembrane region" description="Helical" evidence="1">
    <location>
        <begin position="62"/>
        <end position="86"/>
    </location>
</feature>
<feature type="transmembrane region" description="Helical" evidence="1">
    <location>
        <begin position="6"/>
        <end position="23"/>
    </location>
</feature>
<dbReference type="AlphaFoldDB" id="A0A0A5G2X6"/>
<organism evidence="2 3">
    <name type="scientific">Pontibacillus marinus BH030004 = DSM 16465</name>
    <dbReference type="NCBI Taxonomy" id="1385511"/>
    <lineage>
        <taxon>Bacteria</taxon>
        <taxon>Bacillati</taxon>
        <taxon>Bacillota</taxon>
        <taxon>Bacilli</taxon>
        <taxon>Bacillales</taxon>
        <taxon>Bacillaceae</taxon>
        <taxon>Pontibacillus</taxon>
    </lineage>
</organism>
<keyword evidence="1" id="KW-0472">Membrane</keyword>
<dbReference type="eggNOG" id="ENOG5032RXN">
    <property type="taxonomic scope" value="Bacteria"/>
</dbReference>
<comment type="caution">
    <text evidence="2">The sequence shown here is derived from an EMBL/GenBank/DDBJ whole genome shotgun (WGS) entry which is preliminary data.</text>
</comment>
<protein>
    <submittedName>
        <fullName evidence="2">Sporulation protein yjcA</fullName>
    </submittedName>
</protein>
<evidence type="ECO:0000313" key="3">
    <source>
        <dbReference type="Proteomes" id="UP000030403"/>
    </source>
</evidence>
<dbReference type="InterPro" id="IPR010773">
    <property type="entry name" value="Mycophage_PG1_Gp7"/>
</dbReference>
<keyword evidence="1" id="KW-1133">Transmembrane helix</keyword>
<reference evidence="2 3" key="1">
    <citation type="submission" date="2013-08" db="EMBL/GenBank/DDBJ databases">
        <authorList>
            <person name="Huang J."/>
            <person name="Wang G."/>
        </authorList>
    </citation>
    <scope>NUCLEOTIDE SEQUENCE [LARGE SCALE GENOMIC DNA]</scope>
    <source>
        <strain evidence="2 3">BH030004</strain>
    </source>
</reference>
<keyword evidence="1" id="KW-0812">Transmembrane</keyword>
<sequence>MSVSWMELLILVFASFRITRLFVYDSITEWIRKPFHRYVEHETEDGETETYIEIKGRGLRAFIGELLSCHWCTGFWVSAVVLISYLYVPILYPLWIIFAISGVVALLFEIFQGE</sequence>
<proteinExistence type="predicted"/>